<name>A0A1M6T8H9_9FIRM</name>
<dbReference type="EMBL" id="FRAC01000013">
    <property type="protein sequence ID" value="SHK53342.1"/>
    <property type="molecule type" value="Genomic_DNA"/>
</dbReference>
<feature type="transmembrane region" description="Helical" evidence="1">
    <location>
        <begin position="176"/>
        <end position="197"/>
    </location>
</feature>
<keyword evidence="1" id="KW-0472">Membrane</keyword>
<dbReference type="Pfam" id="PF02517">
    <property type="entry name" value="Rce1-like"/>
    <property type="match status" value="1"/>
</dbReference>
<evidence type="ECO:0000313" key="3">
    <source>
        <dbReference type="EMBL" id="SHK53342.1"/>
    </source>
</evidence>
<feature type="transmembrane region" description="Helical" evidence="1">
    <location>
        <begin position="106"/>
        <end position="127"/>
    </location>
</feature>
<feature type="domain" description="CAAX prenyl protease 2/Lysostaphin resistance protein A-like" evidence="2">
    <location>
        <begin position="113"/>
        <end position="217"/>
    </location>
</feature>
<dbReference type="Proteomes" id="UP000184386">
    <property type="component" value="Unassembled WGS sequence"/>
</dbReference>
<keyword evidence="1" id="KW-0812">Transmembrane</keyword>
<reference evidence="3 4" key="1">
    <citation type="submission" date="2016-11" db="EMBL/GenBank/DDBJ databases">
        <authorList>
            <person name="Jaros S."/>
            <person name="Januszkiewicz K."/>
            <person name="Wedrychowicz H."/>
        </authorList>
    </citation>
    <scope>NUCLEOTIDE SEQUENCE [LARGE SCALE GENOMIC DNA]</scope>
    <source>
        <strain evidence="3 4">DSM 15929</strain>
    </source>
</reference>
<evidence type="ECO:0000313" key="4">
    <source>
        <dbReference type="Proteomes" id="UP000184386"/>
    </source>
</evidence>
<sequence length="264" mass="30135">MEKMLMKSRKSIILFLILTFILSSICYFIYINFGKSASSITALLMWCPGLSAIIVRNIFYKKYKVFGFGKCNGKFIVMSILIPMLYLGVSYGLYWAINPAAFTGQVYSNSIGLMIYAFFSSILTAMGEEIGWRGFLLPKMSERFHYKYAVIICGLIWAAWHYPLMFAGLYQAGTPVYYQIPMFTVEVVLMTAILGYLRMNSGNIWPAILLHASHNYFDQMICGPLTKADKSVYYVGETGFLTVIFVLVITVFLYRKNRKKSPNL</sequence>
<dbReference type="GO" id="GO:0080120">
    <property type="term" value="P:CAAX-box protein maturation"/>
    <property type="evidence" value="ECO:0007669"/>
    <property type="project" value="UniProtKB-ARBA"/>
</dbReference>
<dbReference type="GO" id="GO:0004175">
    <property type="term" value="F:endopeptidase activity"/>
    <property type="evidence" value="ECO:0007669"/>
    <property type="project" value="UniProtKB-ARBA"/>
</dbReference>
<dbReference type="RefSeq" id="WP_073276747.1">
    <property type="nucleotide sequence ID" value="NZ_FRAC01000013.1"/>
</dbReference>
<proteinExistence type="predicted"/>
<feature type="transmembrane region" description="Helical" evidence="1">
    <location>
        <begin position="75"/>
        <end position="94"/>
    </location>
</feature>
<dbReference type="InterPro" id="IPR003675">
    <property type="entry name" value="Rce1/LyrA-like_dom"/>
</dbReference>
<evidence type="ECO:0000256" key="1">
    <source>
        <dbReference type="SAM" id="Phobius"/>
    </source>
</evidence>
<dbReference type="AlphaFoldDB" id="A0A1M6T8H9"/>
<feature type="transmembrane region" description="Helical" evidence="1">
    <location>
        <begin position="37"/>
        <end position="55"/>
    </location>
</feature>
<gene>
    <name evidence="3" type="ORF">SAMN02745136_02695</name>
</gene>
<evidence type="ECO:0000259" key="2">
    <source>
        <dbReference type="Pfam" id="PF02517"/>
    </source>
</evidence>
<dbReference type="PANTHER" id="PTHR35797">
    <property type="entry name" value="PROTEASE-RELATED"/>
    <property type="match status" value="1"/>
</dbReference>
<organism evidence="3 4">
    <name type="scientific">Anaerocolumna jejuensis DSM 15929</name>
    <dbReference type="NCBI Taxonomy" id="1121322"/>
    <lineage>
        <taxon>Bacteria</taxon>
        <taxon>Bacillati</taxon>
        <taxon>Bacillota</taxon>
        <taxon>Clostridia</taxon>
        <taxon>Lachnospirales</taxon>
        <taxon>Lachnospiraceae</taxon>
        <taxon>Anaerocolumna</taxon>
    </lineage>
</organism>
<keyword evidence="3" id="KW-0645">Protease</keyword>
<dbReference type="STRING" id="1121322.SAMN02745136_02695"/>
<dbReference type="GO" id="GO:0006508">
    <property type="term" value="P:proteolysis"/>
    <property type="evidence" value="ECO:0007669"/>
    <property type="project" value="UniProtKB-KW"/>
</dbReference>
<keyword evidence="1" id="KW-1133">Transmembrane helix</keyword>
<keyword evidence="4" id="KW-1185">Reference proteome</keyword>
<dbReference type="InterPro" id="IPR042150">
    <property type="entry name" value="MmRce1-like"/>
</dbReference>
<feature type="transmembrane region" description="Helical" evidence="1">
    <location>
        <begin position="12"/>
        <end position="31"/>
    </location>
</feature>
<feature type="transmembrane region" description="Helical" evidence="1">
    <location>
        <begin position="232"/>
        <end position="254"/>
    </location>
</feature>
<protein>
    <submittedName>
        <fullName evidence="3">CAAX protease self-immunity</fullName>
    </submittedName>
</protein>
<dbReference type="OrthoDB" id="9777755at2"/>
<dbReference type="PANTHER" id="PTHR35797:SF1">
    <property type="entry name" value="PROTEASE"/>
    <property type="match status" value="1"/>
</dbReference>
<accession>A0A1M6T8H9</accession>
<feature type="transmembrane region" description="Helical" evidence="1">
    <location>
        <begin position="148"/>
        <end position="170"/>
    </location>
</feature>
<keyword evidence="3" id="KW-0378">Hydrolase</keyword>